<keyword evidence="2" id="KW-1185">Reference proteome</keyword>
<evidence type="ECO:0000313" key="2">
    <source>
        <dbReference type="Proteomes" id="UP000320095"/>
    </source>
</evidence>
<sequence>MQIAVTASAAARDVEQHAPARAAAKSVAATAANQNTQDFGLLNKFVIFKNIPFSFPRTPAFFVKNVTGSAMFTEKSIYDLQSVDQYDWNKLTGISFNFLRPDQNALMVAWRYNVNDNDFEIAPYYNVDLARILPNDQTEVIKMPIGEPFDFTVDYTGITLTYEDQSVFKPIPANLPTNQLTAFRIQPWFGGTSLPPNTLSLYLKTNRWWHSI</sequence>
<gene>
    <name evidence="1" type="ORF">EAH80_14815</name>
</gene>
<accession>A0A502E7D6</accession>
<comment type="caution">
    <text evidence="1">The sequence shown here is derived from an EMBL/GenBank/DDBJ whole genome shotgun (WGS) entry which is preliminary data.</text>
</comment>
<reference evidence="1 2" key="1">
    <citation type="journal article" date="2019" name="Environ. Microbiol.">
        <title>Species interactions and distinct microbial communities in high Arctic permafrost affected cryosols are associated with the CH4 and CO2 gas fluxes.</title>
        <authorList>
            <person name="Altshuler I."/>
            <person name="Hamel J."/>
            <person name="Turney S."/>
            <person name="Magnuson E."/>
            <person name="Levesque R."/>
            <person name="Greer C."/>
            <person name="Whyte L.G."/>
        </authorList>
    </citation>
    <scope>NUCLEOTIDE SEQUENCE [LARGE SCALE GENOMIC DNA]</scope>
    <source>
        <strain evidence="1 2">S5.20</strain>
    </source>
</reference>
<dbReference type="EMBL" id="RCZG01000005">
    <property type="protein sequence ID" value="TPG33553.1"/>
    <property type="molecule type" value="Genomic_DNA"/>
</dbReference>
<name>A0A502E7D6_9MYCO</name>
<dbReference type="AlphaFoldDB" id="A0A502E7D6"/>
<evidence type="ECO:0000313" key="1">
    <source>
        <dbReference type="EMBL" id="TPG33553.1"/>
    </source>
</evidence>
<organism evidence="1 2">
    <name type="scientific">Mycolicibacterium hodleri</name>
    <dbReference type="NCBI Taxonomy" id="49897"/>
    <lineage>
        <taxon>Bacteria</taxon>
        <taxon>Bacillati</taxon>
        <taxon>Actinomycetota</taxon>
        <taxon>Actinomycetes</taxon>
        <taxon>Mycobacteriales</taxon>
        <taxon>Mycobacteriaceae</taxon>
        <taxon>Mycolicibacterium</taxon>
    </lineage>
</organism>
<protein>
    <submittedName>
        <fullName evidence="1">Uncharacterized protein</fullName>
    </submittedName>
</protein>
<proteinExistence type="predicted"/>
<dbReference type="Proteomes" id="UP000320095">
    <property type="component" value="Unassembled WGS sequence"/>
</dbReference>